<name>A0A162QBT1_9CLOT</name>
<organism evidence="1 2">
    <name type="scientific">Clostridium magnum DSM 2767</name>
    <dbReference type="NCBI Taxonomy" id="1121326"/>
    <lineage>
        <taxon>Bacteria</taxon>
        <taxon>Bacillati</taxon>
        <taxon>Bacillota</taxon>
        <taxon>Clostridia</taxon>
        <taxon>Eubacteriales</taxon>
        <taxon>Clostridiaceae</taxon>
        <taxon>Clostridium</taxon>
    </lineage>
</organism>
<dbReference type="Proteomes" id="UP000076603">
    <property type="component" value="Unassembled WGS sequence"/>
</dbReference>
<evidence type="ECO:0000313" key="1">
    <source>
        <dbReference type="EMBL" id="KZL88359.1"/>
    </source>
</evidence>
<protein>
    <submittedName>
        <fullName evidence="1">Uncharacterized protein</fullName>
    </submittedName>
</protein>
<dbReference type="AlphaFoldDB" id="A0A162QBT1"/>
<dbReference type="PATRIC" id="fig|1121326.3.peg.6409"/>
<accession>A0A162QBT1</accession>
<reference evidence="1 2" key="1">
    <citation type="submission" date="2016-04" db="EMBL/GenBank/DDBJ databases">
        <title>Genome sequence of Clostridium magnum DSM 2767.</title>
        <authorList>
            <person name="Poehlein A."/>
            <person name="Uhlig R."/>
            <person name="Fischer R."/>
            <person name="Bahl H."/>
            <person name="Daniel R."/>
        </authorList>
    </citation>
    <scope>NUCLEOTIDE SEQUENCE [LARGE SCALE GENOMIC DNA]</scope>
    <source>
        <strain evidence="1 2">DSM 2767</strain>
    </source>
</reference>
<proteinExistence type="predicted"/>
<gene>
    <name evidence="1" type="ORF">CLMAG_63420</name>
</gene>
<sequence>MQDIRVYKENVIGFEEYKDYLNTLDLNYLCDECGVDINTIRELTYLLC</sequence>
<evidence type="ECO:0000313" key="2">
    <source>
        <dbReference type="Proteomes" id="UP000076603"/>
    </source>
</evidence>
<dbReference type="SUPFAM" id="SSF53706">
    <property type="entry name" value="Formate dehydrogenase/DMSO reductase, domains 1-3"/>
    <property type="match status" value="1"/>
</dbReference>
<keyword evidence="2" id="KW-1185">Reference proteome</keyword>
<dbReference type="EMBL" id="LWAE01000021">
    <property type="protein sequence ID" value="KZL88359.1"/>
    <property type="molecule type" value="Genomic_DNA"/>
</dbReference>
<comment type="caution">
    <text evidence="1">The sequence shown here is derived from an EMBL/GenBank/DDBJ whole genome shotgun (WGS) entry which is preliminary data.</text>
</comment>
<dbReference type="RefSeq" id="WP_242873191.1">
    <property type="nucleotide sequence ID" value="NZ_LWAE01000021.1"/>
</dbReference>